<dbReference type="EMBL" id="ML178826">
    <property type="protein sequence ID" value="TFL01152.1"/>
    <property type="molecule type" value="Genomic_DNA"/>
</dbReference>
<evidence type="ECO:0000313" key="2">
    <source>
        <dbReference type="EMBL" id="TFL01152.1"/>
    </source>
</evidence>
<sequence>MEEGVEDRGWAGPDTGQVQADQSRRTRRPGPLGLNVFDRTSRLQRQLNATTTSTECGFIDDGPISTPLIEFRLDELEQARAQRPSCVRWYLAHIAMAGHNTSIGLAFGRVREELEGGGGTAGGAIEAVERQADGMPTKPTNAQQYLFFNRSRRQAPSHHTQVDFHEFEKRDQHMRYPTVIRECAMRVDVWEGGRSKHVNDTRTGNKWNTTTRVQADGDFKLLGTSRGAEVECAVRRYVYALGRIGGAREEGAYSGKLGKDHDYVPPSASSHSKRSKIPQCPPS</sequence>
<dbReference type="Proteomes" id="UP000305067">
    <property type="component" value="Unassembled WGS sequence"/>
</dbReference>
<feature type="region of interest" description="Disordered" evidence="1">
    <location>
        <begin position="250"/>
        <end position="283"/>
    </location>
</feature>
<protein>
    <submittedName>
        <fullName evidence="2">Uncharacterized protein</fullName>
    </submittedName>
</protein>
<organism evidence="2 3">
    <name type="scientific">Pterulicium gracile</name>
    <dbReference type="NCBI Taxonomy" id="1884261"/>
    <lineage>
        <taxon>Eukaryota</taxon>
        <taxon>Fungi</taxon>
        <taxon>Dikarya</taxon>
        <taxon>Basidiomycota</taxon>
        <taxon>Agaricomycotina</taxon>
        <taxon>Agaricomycetes</taxon>
        <taxon>Agaricomycetidae</taxon>
        <taxon>Agaricales</taxon>
        <taxon>Pleurotineae</taxon>
        <taxon>Pterulaceae</taxon>
        <taxon>Pterulicium</taxon>
    </lineage>
</organism>
<feature type="region of interest" description="Disordered" evidence="1">
    <location>
        <begin position="1"/>
        <end position="34"/>
    </location>
</feature>
<evidence type="ECO:0000256" key="1">
    <source>
        <dbReference type="SAM" id="MobiDB-lite"/>
    </source>
</evidence>
<feature type="compositionally biased region" description="Basic and acidic residues" evidence="1">
    <location>
        <begin position="250"/>
        <end position="263"/>
    </location>
</feature>
<gene>
    <name evidence="2" type="ORF">BDV98DRAFT_656413</name>
</gene>
<reference evidence="2 3" key="1">
    <citation type="journal article" date="2019" name="Nat. Ecol. Evol.">
        <title>Megaphylogeny resolves global patterns of mushroom evolution.</title>
        <authorList>
            <person name="Varga T."/>
            <person name="Krizsan K."/>
            <person name="Foldi C."/>
            <person name="Dima B."/>
            <person name="Sanchez-Garcia M."/>
            <person name="Sanchez-Ramirez S."/>
            <person name="Szollosi G.J."/>
            <person name="Szarkandi J.G."/>
            <person name="Papp V."/>
            <person name="Albert L."/>
            <person name="Andreopoulos W."/>
            <person name="Angelini C."/>
            <person name="Antonin V."/>
            <person name="Barry K.W."/>
            <person name="Bougher N.L."/>
            <person name="Buchanan P."/>
            <person name="Buyck B."/>
            <person name="Bense V."/>
            <person name="Catcheside P."/>
            <person name="Chovatia M."/>
            <person name="Cooper J."/>
            <person name="Damon W."/>
            <person name="Desjardin D."/>
            <person name="Finy P."/>
            <person name="Geml J."/>
            <person name="Haridas S."/>
            <person name="Hughes K."/>
            <person name="Justo A."/>
            <person name="Karasinski D."/>
            <person name="Kautmanova I."/>
            <person name="Kiss B."/>
            <person name="Kocsube S."/>
            <person name="Kotiranta H."/>
            <person name="LaButti K.M."/>
            <person name="Lechner B.E."/>
            <person name="Liimatainen K."/>
            <person name="Lipzen A."/>
            <person name="Lukacs Z."/>
            <person name="Mihaltcheva S."/>
            <person name="Morgado L.N."/>
            <person name="Niskanen T."/>
            <person name="Noordeloos M.E."/>
            <person name="Ohm R.A."/>
            <person name="Ortiz-Santana B."/>
            <person name="Ovrebo C."/>
            <person name="Racz N."/>
            <person name="Riley R."/>
            <person name="Savchenko A."/>
            <person name="Shiryaev A."/>
            <person name="Soop K."/>
            <person name="Spirin V."/>
            <person name="Szebenyi C."/>
            <person name="Tomsovsky M."/>
            <person name="Tulloss R.E."/>
            <person name="Uehling J."/>
            <person name="Grigoriev I.V."/>
            <person name="Vagvolgyi C."/>
            <person name="Papp T."/>
            <person name="Martin F.M."/>
            <person name="Miettinen O."/>
            <person name="Hibbett D.S."/>
            <person name="Nagy L.G."/>
        </authorList>
    </citation>
    <scope>NUCLEOTIDE SEQUENCE [LARGE SCALE GENOMIC DNA]</scope>
    <source>
        <strain evidence="2 3">CBS 309.79</strain>
    </source>
</reference>
<proteinExistence type="predicted"/>
<accession>A0A5C3QHC5</accession>
<keyword evidence="3" id="KW-1185">Reference proteome</keyword>
<dbReference type="AlphaFoldDB" id="A0A5C3QHC5"/>
<name>A0A5C3QHC5_9AGAR</name>
<evidence type="ECO:0000313" key="3">
    <source>
        <dbReference type="Proteomes" id="UP000305067"/>
    </source>
</evidence>